<gene>
    <name evidence="1" type="ORF">SAMN05444145_103151</name>
</gene>
<protein>
    <submittedName>
        <fullName evidence="1">Glycosyltransferase involved in cell wall bisynthesis</fullName>
    </submittedName>
</protein>
<dbReference type="Proteomes" id="UP000183253">
    <property type="component" value="Unassembled WGS sequence"/>
</dbReference>
<proteinExistence type="predicted"/>
<evidence type="ECO:0000313" key="1">
    <source>
        <dbReference type="EMBL" id="SEA40420.1"/>
    </source>
</evidence>
<dbReference type="GO" id="GO:0016740">
    <property type="term" value="F:transferase activity"/>
    <property type="evidence" value="ECO:0007669"/>
    <property type="project" value="UniProtKB-KW"/>
</dbReference>
<dbReference type="STRING" id="1033731.SAMN05444145_103151"/>
<evidence type="ECO:0000313" key="2">
    <source>
        <dbReference type="Proteomes" id="UP000183253"/>
    </source>
</evidence>
<accession>A0A1H4AX27</accession>
<name>A0A1H4AX27_9BACT</name>
<organism evidence="1 2">
    <name type="scientific">Alistipes timonensis JC136</name>
    <dbReference type="NCBI Taxonomy" id="1033731"/>
    <lineage>
        <taxon>Bacteria</taxon>
        <taxon>Pseudomonadati</taxon>
        <taxon>Bacteroidota</taxon>
        <taxon>Bacteroidia</taxon>
        <taxon>Bacteroidales</taxon>
        <taxon>Rikenellaceae</taxon>
        <taxon>Alistipes</taxon>
    </lineage>
</organism>
<dbReference type="AlphaFoldDB" id="A0A1H4AX27"/>
<dbReference type="RefSeq" id="WP_010261530.1">
    <property type="nucleotide sequence ID" value="NZ_CAEG01000010.1"/>
</dbReference>
<dbReference type="SUPFAM" id="SSF53756">
    <property type="entry name" value="UDP-Glycosyltransferase/glycogen phosphorylase"/>
    <property type="match status" value="1"/>
</dbReference>
<keyword evidence="2" id="KW-1185">Reference proteome</keyword>
<dbReference type="EMBL" id="FNRI01000003">
    <property type="protein sequence ID" value="SEA40420.1"/>
    <property type="molecule type" value="Genomic_DNA"/>
</dbReference>
<reference evidence="1 2" key="1">
    <citation type="submission" date="2016-10" db="EMBL/GenBank/DDBJ databases">
        <authorList>
            <person name="de Groot N.N."/>
        </authorList>
    </citation>
    <scope>NUCLEOTIDE SEQUENCE [LARGE SCALE GENOMIC DNA]</scope>
    <source>
        <strain evidence="1 2">DSM 25383</strain>
    </source>
</reference>
<sequence>MKGLFIVFHGFSAHSGISKKIFAQCEALRRNGADIALCHLEIDADGTQRRMAGDAVIRTFGSGFRAKLLKRISYADITDYIRREGVRFLYIRHDLNANPLLVGWLRRVRRLGVRIALEIPTYPYDAEFREAGRKEKIQLQVDRMFRRSLARQVDRIVTFSDDEEIFGQKTVRISNGIDFGTIPLKTEVHAIAREMRLLALANIHPWHGFDRVIEGLKAYYAAPHDRIVKLHIVGDGMPGLIDGYARSIAAYGLGEYVEITGPRSGAALDAEFAWCDMGVASLARHRNGIESLKSLKNREYAARGIPFVYSERDSDFDAMPYVLKAPADDSPLDIAALAGWLDAADRTPEHIRKTIEGSLSWERQMQKVMTEMKTLTP</sequence>
<keyword evidence="1" id="KW-0808">Transferase</keyword>
<dbReference type="OrthoDB" id="6385861at2"/>
<dbReference type="Gene3D" id="3.40.50.2000">
    <property type="entry name" value="Glycogen Phosphorylase B"/>
    <property type="match status" value="2"/>
</dbReference>